<keyword evidence="2" id="KW-1185">Reference proteome</keyword>
<proteinExistence type="predicted"/>
<gene>
    <name evidence="1" type="ORF">QM480_02205</name>
</gene>
<dbReference type="EMBL" id="JASHID010000002">
    <property type="protein sequence ID" value="MDI9863119.1"/>
    <property type="molecule type" value="Genomic_DNA"/>
</dbReference>
<dbReference type="Proteomes" id="UP001236569">
    <property type="component" value="Unassembled WGS sequence"/>
</dbReference>
<name>A0ABT6YHN7_9BACT</name>
<accession>A0ABT6YHN7</accession>
<evidence type="ECO:0000313" key="1">
    <source>
        <dbReference type="EMBL" id="MDI9863119.1"/>
    </source>
</evidence>
<reference evidence="1 2" key="1">
    <citation type="submission" date="2023-05" db="EMBL/GenBank/DDBJ databases">
        <title>Novel species of genus Flectobacillus isolated from stream in China.</title>
        <authorList>
            <person name="Lu H."/>
        </authorList>
    </citation>
    <scope>NUCLEOTIDE SEQUENCE [LARGE SCALE GENOMIC DNA]</scope>
    <source>
        <strain evidence="1 2">DC10W</strain>
    </source>
</reference>
<organism evidence="1 2">
    <name type="scientific">Flectobacillus longus</name>
    <dbReference type="NCBI Taxonomy" id="2984207"/>
    <lineage>
        <taxon>Bacteria</taxon>
        <taxon>Pseudomonadati</taxon>
        <taxon>Bacteroidota</taxon>
        <taxon>Cytophagia</taxon>
        <taxon>Cytophagales</taxon>
        <taxon>Flectobacillaceae</taxon>
        <taxon>Flectobacillus</taxon>
    </lineage>
</organism>
<dbReference type="InterPro" id="IPR046905">
    <property type="entry name" value="ABC-3C_MC1"/>
</dbReference>
<comment type="caution">
    <text evidence="1">The sequence shown here is derived from an EMBL/GenBank/DDBJ whole genome shotgun (WGS) entry which is preliminary data.</text>
</comment>
<sequence length="177" mass="21303">MIYLTKEFLSDIINEFPDTRFEYREIEFRGIIPAFFINFKDEKNLENQWNAITEFIAVYFQSSLRNEFSVWNIYLFFILEQEINVDLKYIIENDTFSSRKIIIYPKQDIELIIQDHIKNDDTEIQSIIGFEETPFQPNPNVWKILNRISYKKKITDDIKHGLDEIICELKKGENDEV</sequence>
<dbReference type="Pfam" id="PF20289">
    <property type="entry name" value="MComp1"/>
    <property type="match status" value="1"/>
</dbReference>
<evidence type="ECO:0000313" key="2">
    <source>
        <dbReference type="Proteomes" id="UP001236569"/>
    </source>
</evidence>
<dbReference type="RefSeq" id="WP_283368450.1">
    <property type="nucleotide sequence ID" value="NZ_JASHID010000002.1"/>
</dbReference>
<protein>
    <submittedName>
        <fullName evidence="1">Uncharacterized protein</fullName>
    </submittedName>
</protein>